<dbReference type="EMBL" id="JAUESC010000198">
    <property type="protein sequence ID" value="KAK0593929.1"/>
    <property type="molecule type" value="Genomic_DNA"/>
</dbReference>
<evidence type="ECO:0000256" key="2">
    <source>
        <dbReference type="PROSITE-ProRule" id="PRU00176"/>
    </source>
</evidence>
<proteinExistence type="predicted"/>
<dbReference type="SUPFAM" id="SSF54928">
    <property type="entry name" value="RNA-binding domain, RBD"/>
    <property type="match status" value="1"/>
</dbReference>
<evidence type="ECO:0000259" key="4">
    <source>
        <dbReference type="PROSITE" id="PS50102"/>
    </source>
</evidence>
<feature type="region of interest" description="Disordered" evidence="3">
    <location>
        <begin position="1"/>
        <end position="23"/>
    </location>
</feature>
<dbReference type="InterPro" id="IPR035979">
    <property type="entry name" value="RBD_domain_sf"/>
</dbReference>
<feature type="region of interest" description="Disordered" evidence="3">
    <location>
        <begin position="64"/>
        <end position="105"/>
    </location>
</feature>
<keyword evidence="6" id="KW-1185">Reference proteome</keyword>
<name>A0AA39SLG3_ACESA</name>
<feature type="compositionally biased region" description="Basic and acidic residues" evidence="3">
    <location>
        <begin position="69"/>
        <end position="83"/>
    </location>
</feature>
<dbReference type="GO" id="GO:0003723">
    <property type="term" value="F:RNA binding"/>
    <property type="evidence" value="ECO:0007669"/>
    <property type="project" value="UniProtKB-UniRule"/>
</dbReference>
<dbReference type="Proteomes" id="UP001168877">
    <property type="component" value="Unassembled WGS sequence"/>
</dbReference>
<dbReference type="InterPro" id="IPR000504">
    <property type="entry name" value="RRM_dom"/>
</dbReference>
<feature type="compositionally biased region" description="Polar residues" evidence="3">
    <location>
        <begin position="1"/>
        <end position="10"/>
    </location>
</feature>
<dbReference type="Gene3D" id="3.30.70.330">
    <property type="match status" value="1"/>
</dbReference>
<dbReference type="InterPro" id="IPR051106">
    <property type="entry name" value="RNA-bind/splicing_reg"/>
</dbReference>
<comment type="caution">
    <text evidence="5">The sequence shown here is derived from an EMBL/GenBank/DDBJ whole genome shotgun (WGS) entry which is preliminary data.</text>
</comment>
<keyword evidence="1 2" id="KW-0694">RNA-binding</keyword>
<reference evidence="5" key="1">
    <citation type="journal article" date="2022" name="Plant J.">
        <title>Strategies of tolerance reflected in two North American maple genomes.</title>
        <authorList>
            <person name="McEvoy S.L."/>
            <person name="Sezen U.U."/>
            <person name="Trouern-Trend A."/>
            <person name="McMahon S.M."/>
            <person name="Schaberg P.G."/>
            <person name="Yang J."/>
            <person name="Wegrzyn J.L."/>
            <person name="Swenson N.G."/>
        </authorList>
    </citation>
    <scope>NUCLEOTIDE SEQUENCE</scope>
    <source>
        <strain evidence="5">NS2018</strain>
    </source>
</reference>
<dbReference type="InterPro" id="IPR012677">
    <property type="entry name" value="Nucleotide-bd_a/b_plait_sf"/>
</dbReference>
<sequence length="105" mass="11186">MLSSNVSSAASLGPPPTALSRRLSVPMAILESKIINDRETGRSRGFGFVTFRDEKAMRDAIEGMNGQNLDDRNITVNEAKSRESGNGGGGGGGYRGSRGERSEMH</sequence>
<evidence type="ECO:0000313" key="6">
    <source>
        <dbReference type="Proteomes" id="UP001168877"/>
    </source>
</evidence>
<evidence type="ECO:0000313" key="5">
    <source>
        <dbReference type="EMBL" id="KAK0593929.1"/>
    </source>
</evidence>
<accession>A0AA39SLG3</accession>
<feature type="domain" description="RRM" evidence="4">
    <location>
        <begin position="1"/>
        <end position="81"/>
    </location>
</feature>
<dbReference type="PANTHER" id="PTHR48028:SF2">
    <property type="entry name" value="GLYCINE-RICH RNA-BINDING PROTEIN RZ1A"/>
    <property type="match status" value="1"/>
</dbReference>
<dbReference type="Pfam" id="PF00076">
    <property type="entry name" value="RRM_1"/>
    <property type="match status" value="1"/>
</dbReference>
<evidence type="ECO:0000256" key="3">
    <source>
        <dbReference type="SAM" id="MobiDB-lite"/>
    </source>
</evidence>
<dbReference type="AlphaFoldDB" id="A0AA39SLG3"/>
<dbReference type="PANTHER" id="PTHR48028">
    <property type="entry name" value="GLYCINE-RICH RNA-BINDING PROTEIN RZ1A"/>
    <property type="match status" value="1"/>
</dbReference>
<feature type="compositionally biased region" description="Gly residues" evidence="3">
    <location>
        <begin position="85"/>
        <end position="96"/>
    </location>
</feature>
<gene>
    <name evidence="5" type="ORF">LWI29_013589</name>
</gene>
<protein>
    <recommendedName>
        <fullName evidence="4">RRM domain-containing protein</fullName>
    </recommendedName>
</protein>
<evidence type="ECO:0000256" key="1">
    <source>
        <dbReference type="ARBA" id="ARBA00022884"/>
    </source>
</evidence>
<organism evidence="5 6">
    <name type="scientific">Acer saccharum</name>
    <name type="common">Sugar maple</name>
    <dbReference type="NCBI Taxonomy" id="4024"/>
    <lineage>
        <taxon>Eukaryota</taxon>
        <taxon>Viridiplantae</taxon>
        <taxon>Streptophyta</taxon>
        <taxon>Embryophyta</taxon>
        <taxon>Tracheophyta</taxon>
        <taxon>Spermatophyta</taxon>
        <taxon>Magnoliopsida</taxon>
        <taxon>eudicotyledons</taxon>
        <taxon>Gunneridae</taxon>
        <taxon>Pentapetalae</taxon>
        <taxon>rosids</taxon>
        <taxon>malvids</taxon>
        <taxon>Sapindales</taxon>
        <taxon>Sapindaceae</taxon>
        <taxon>Hippocastanoideae</taxon>
        <taxon>Acereae</taxon>
        <taxon>Acer</taxon>
    </lineage>
</organism>
<dbReference type="PROSITE" id="PS50102">
    <property type="entry name" value="RRM"/>
    <property type="match status" value="1"/>
</dbReference>
<dbReference type="SMART" id="SM00360">
    <property type="entry name" value="RRM"/>
    <property type="match status" value="1"/>
</dbReference>
<reference evidence="5" key="2">
    <citation type="submission" date="2023-06" db="EMBL/GenBank/DDBJ databases">
        <authorList>
            <person name="Swenson N.G."/>
            <person name="Wegrzyn J.L."/>
            <person name="Mcevoy S.L."/>
        </authorList>
    </citation>
    <scope>NUCLEOTIDE SEQUENCE</scope>
    <source>
        <strain evidence="5">NS2018</strain>
        <tissue evidence="5">Leaf</tissue>
    </source>
</reference>